<proteinExistence type="predicted"/>
<gene>
    <name evidence="1" type="ORF">FC98_GL001017</name>
</gene>
<dbReference type="EMBL" id="AZEB01000002">
    <property type="protein sequence ID" value="KRL22987.1"/>
    <property type="molecule type" value="Genomic_DNA"/>
</dbReference>
<dbReference type="PATRIC" id="fig|1423766.4.peg.1043"/>
<protein>
    <submittedName>
        <fullName evidence="1">Uncharacterized protein</fullName>
    </submittedName>
</protein>
<sequence>MEHVSAMLPMKKSLGFLGVVSGAYVAVSTLRSNPNPHSQPTPTSFHSYYYKIKVTQFRIQFLL</sequence>
<keyword evidence="2" id="KW-1185">Reference proteome</keyword>
<organism evidence="1 2">
    <name type="scientific">Lentilactobacillus kisonensis DSM 19906 = JCM 15041</name>
    <dbReference type="NCBI Taxonomy" id="1423766"/>
    <lineage>
        <taxon>Bacteria</taxon>
        <taxon>Bacillati</taxon>
        <taxon>Bacillota</taxon>
        <taxon>Bacilli</taxon>
        <taxon>Lactobacillales</taxon>
        <taxon>Lactobacillaceae</taxon>
        <taxon>Lentilactobacillus</taxon>
    </lineage>
</organism>
<evidence type="ECO:0000313" key="1">
    <source>
        <dbReference type="EMBL" id="KRL22987.1"/>
    </source>
</evidence>
<reference evidence="1 2" key="1">
    <citation type="journal article" date="2015" name="Genome Announc.">
        <title>Expanding the biotechnology potential of lactobacilli through comparative genomics of 213 strains and associated genera.</title>
        <authorList>
            <person name="Sun Z."/>
            <person name="Harris H.M."/>
            <person name="McCann A."/>
            <person name="Guo C."/>
            <person name="Argimon S."/>
            <person name="Zhang W."/>
            <person name="Yang X."/>
            <person name="Jeffery I.B."/>
            <person name="Cooney J.C."/>
            <person name="Kagawa T.F."/>
            <person name="Liu W."/>
            <person name="Song Y."/>
            <person name="Salvetti E."/>
            <person name="Wrobel A."/>
            <person name="Rasinkangas P."/>
            <person name="Parkhill J."/>
            <person name="Rea M.C."/>
            <person name="O'Sullivan O."/>
            <person name="Ritari J."/>
            <person name="Douillard F.P."/>
            <person name="Paul Ross R."/>
            <person name="Yang R."/>
            <person name="Briner A.E."/>
            <person name="Felis G.E."/>
            <person name="de Vos W.M."/>
            <person name="Barrangou R."/>
            <person name="Klaenhammer T.R."/>
            <person name="Caufield P.W."/>
            <person name="Cui Y."/>
            <person name="Zhang H."/>
            <person name="O'Toole P.W."/>
        </authorList>
    </citation>
    <scope>NUCLEOTIDE SEQUENCE [LARGE SCALE GENOMIC DNA]</scope>
    <source>
        <strain evidence="1 2">DSM 19906</strain>
    </source>
</reference>
<name>A0A0R1P2C1_9LACO</name>
<accession>A0A0R1P2C1</accession>
<evidence type="ECO:0000313" key="2">
    <source>
        <dbReference type="Proteomes" id="UP000051439"/>
    </source>
</evidence>
<dbReference type="AlphaFoldDB" id="A0A0R1P2C1"/>
<comment type="caution">
    <text evidence="1">The sequence shown here is derived from an EMBL/GenBank/DDBJ whole genome shotgun (WGS) entry which is preliminary data.</text>
</comment>
<dbReference type="Proteomes" id="UP000051439">
    <property type="component" value="Unassembled WGS sequence"/>
</dbReference>